<keyword evidence="15" id="KW-1185">Reference proteome</keyword>
<evidence type="ECO:0000313" key="14">
    <source>
        <dbReference type="EMBL" id="KJW04765.1"/>
    </source>
</evidence>
<comment type="function">
    <text evidence="10">DNA polymerase III is a complex, multichain enzyme responsible for most of the replicative synthesis in bacteria. This DNA polymerase also exhibits 3' to 5' exonuclease activity. The alpha chain is the DNA polymerase.</text>
</comment>
<dbReference type="CDD" id="cd04485">
    <property type="entry name" value="DnaE_OBF"/>
    <property type="match status" value="1"/>
</dbReference>
<evidence type="ECO:0000256" key="12">
    <source>
        <dbReference type="ARBA" id="ARBA00049244"/>
    </source>
</evidence>
<dbReference type="GO" id="GO:0008408">
    <property type="term" value="F:3'-5' exonuclease activity"/>
    <property type="evidence" value="ECO:0007669"/>
    <property type="project" value="InterPro"/>
</dbReference>
<dbReference type="InterPro" id="IPR003141">
    <property type="entry name" value="Pol/His_phosphatase_N"/>
</dbReference>
<dbReference type="InterPro" id="IPR004013">
    <property type="entry name" value="PHP_dom"/>
</dbReference>
<dbReference type="NCBIfam" id="TIGR00594">
    <property type="entry name" value="polc"/>
    <property type="match status" value="1"/>
</dbReference>
<keyword evidence="6 14" id="KW-0808">Transferase</keyword>
<comment type="catalytic activity">
    <reaction evidence="12">
        <text>DNA(n) + a 2'-deoxyribonucleoside 5'-triphosphate = DNA(n+1) + diphosphate</text>
        <dbReference type="Rhea" id="RHEA:22508"/>
        <dbReference type="Rhea" id="RHEA-COMP:17339"/>
        <dbReference type="Rhea" id="RHEA-COMP:17340"/>
        <dbReference type="ChEBI" id="CHEBI:33019"/>
        <dbReference type="ChEBI" id="CHEBI:61560"/>
        <dbReference type="ChEBI" id="CHEBI:173112"/>
        <dbReference type="EC" id="2.7.7.7"/>
    </reaction>
</comment>
<dbReference type="InterPro" id="IPR016195">
    <property type="entry name" value="Pol/histidinol_Pase-like"/>
</dbReference>
<dbReference type="Pfam" id="PF02811">
    <property type="entry name" value="PHP"/>
    <property type="match status" value="1"/>
</dbReference>
<comment type="similarity">
    <text evidence="2">Belongs to the DNA polymerase type-C family. DnaE subfamily.</text>
</comment>
<dbReference type="Gene3D" id="1.10.150.870">
    <property type="match status" value="1"/>
</dbReference>
<evidence type="ECO:0000256" key="5">
    <source>
        <dbReference type="ARBA" id="ARBA00022490"/>
    </source>
</evidence>
<evidence type="ECO:0000256" key="11">
    <source>
        <dbReference type="ARBA" id="ARBA00026073"/>
    </source>
</evidence>
<dbReference type="CDD" id="cd07433">
    <property type="entry name" value="PHP_PolIIIA_DnaE1"/>
    <property type="match status" value="1"/>
</dbReference>
<dbReference type="InterPro" id="IPR049821">
    <property type="entry name" value="PolIIIA_DnaE1_PHP"/>
</dbReference>
<dbReference type="PATRIC" id="fig|1268837.3.peg.1285"/>
<dbReference type="GO" id="GO:0003887">
    <property type="term" value="F:DNA-directed DNA polymerase activity"/>
    <property type="evidence" value="ECO:0007669"/>
    <property type="project" value="UniProtKB-KW"/>
</dbReference>
<dbReference type="InterPro" id="IPR041931">
    <property type="entry name" value="DNA_pol3_alpha_thumb_dom"/>
</dbReference>
<evidence type="ECO:0000259" key="13">
    <source>
        <dbReference type="SMART" id="SM00481"/>
    </source>
</evidence>
<dbReference type="Gene3D" id="1.10.10.1600">
    <property type="entry name" value="Bacterial DNA polymerase III alpha subunit, thumb domain"/>
    <property type="match status" value="1"/>
</dbReference>
<evidence type="ECO:0000256" key="2">
    <source>
        <dbReference type="ARBA" id="ARBA00009496"/>
    </source>
</evidence>
<feature type="domain" description="Polymerase/histidinol phosphatase N-terminal" evidence="13">
    <location>
        <begin position="6"/>
        <end position="73"/>
    </location>
</feature>
<evidence type="ECO:0000256" key="3">
    <source>
        <dbReference type="ARBA" id="ARBA00012417"/>
    </source>
</evidence>
<keyword evidence="7 14" id="KW-0548">Nucleotidyltransferase</keyword>
<dbReference type="Pfam" id="PF14579">
    <property type="entry name" value="HHH_6"/>
    <property type="match status" value="1"/>
</dbReference>
<evidence type="ECO:0000256" key="1">
    <source>
        <dbReference type="ARBA" id="ARBA00004496"/>
    </source>
</evidence>
<dbReference type="Gene3D" id="3.20.20.140">
    <property type="entry name" value="Metal-dependent hydrolases"/>
    <property type="match status" value="1"/>
</dbReference>
<sequence length="1181" mass="132731">MRPEFIHLRTQSSYSFLESALTIEKVVELASSNKMSAICLADKGNLFGSLEFALCAVKKGLQPIHGVILNIKYDIDIFAQILLIAKDETGYKNLLKLSSLTFIKNDRKICDHIDFEDLIEYQEGLIGLCCYTDGIVGKCLLARNEEQAMLFARKLQEILGDRFYFEIMRHEIPEEQFIEDSYIRIAAELAIPLVATNKVLFSEKSMHDAHDVLLCISAGVTKEYLDRKTVSENCYFRSPHEMIELFSDLPSAIQNTVNLRERCYFAAHANPPMLPNFATKDISETDLIKKDAKEGLLARLATKFKSENISLENQEELKTEYFARLNYELDIICNMNFAGYFLIVSDFIKWSKKEGILVGPGRGSGAGSVVAWSLLITDLDPIKFGLLFERFLNPERISMPDFDIDFCQERREEVINYVRSKYGNNRVGQIITFGKMQAKAVIKDVARVLSLPYKFADYLTELVPFSAVNPVSLEQAMREVPELANAAKGNGLYNLDGEAELIKLVLDTSLILEGLHRHSSTHAAGIVIAGTDLVDIVPVYKDANSDMLVVGYSMKYSEIAGLIKFDFLGLQTLTVITDCKKLLKEQGIEVDFNNMTFDDNKTYQMLCKGKGVGVFQFESIGMKDALRRLKPDSIHDLIALGALYRPGPMENIPTYIACKHKLQQPDYLHELLKPILEETYGVVIYQEQVQRIAQVLAGYTLGAADLLRRAMGKKIKKEMEEQEAIFVKGAIANNISESQAKSIFATVAKFAGYGFNKAHAASYGVISYQTAYLKANYPAEFLVACLNLELNNHDKINLFLQEAKDNGIKIIAPNINISEGYFSVKFSDTVIPHSVKPVIPQLDRGIQEISKDTVVKPRYDIAGAIIFALGAIKGVTPNFGKLVTDERKARGAFKSITDFIERLPPKSINSKLLENLIKSGCFDELHDNRLQLLSSIPKLLSYSTAYHEEQESNQFSLIKVSSLSPTILVSSDYADKNTLAFYEFEAMGLFISNHPLTEYQEIFSRLNILNTADLHNNLPDGTNRVNLAGVIQKKDSRMSARGRFVTLVLSDPENIFELSIFSEEVLKDYVHLLDVKSLVVVNCDIVKDEGGIKLTAKSFSSIEDAINNKQFELQFYPQNHEELRQIVTLLAARINNEDQSNAKATIYLQSADVKNFIAKITLPEKFLLQGQDFEILKGYSK</sequence>
<dbReference type="EMBL" id="LAOQ01000003">
    <property type="protein sequence ID" value="KJW04765.1"/>
    <property type="molecule type" value="Genomic_DNA"/>
</dbReference>
<evidence type="ECO:0000256" key="4">
    <source>
        <dbReference type="ARBA" id="ARBA00019114"/>
    </source>
</evidence>
<dbReference type="NCBIfam" id="NF004226">
    <property type="entry name" value="PRK05673.1"/>
    <property type="match status" value="1"/>
</dbReference>
<dbReference type="Pfam" id="PF17657">
    <property type="entry name" value="DNA_pol3_finger"/>
    <property type="match status" value="1"/>
</dbReference>
<dbReference type="InterPro" id="IPR029460">
    <property type="entry name" value="DNAPol_HHH"/>
</dbReference>
<evidence type="ECO:0000256" key="9">
    <source>
        <dbReference type="ARBA" id="ARBA00022932"/>
    </source>
</evidence>
<evidence type="ECO:0000256" key="8">
    <source>
        <dbReference type="ARBA" id="ARBA00022705"/>
    </source>
</evidence>
<keyword evidence="8" id="KW-0235">DNA replication</keyword>
<evidence type="ECO:0000256" key="10">
    <source>
        <dbReference type="ARBA" id="ARBA00025611"/>
    </source>
</evidence>
<dbReference type="Proteomes" id="UP000033736">
    <property type="component" value="Unassembled WGS sequence"/>
</dbReference>
<protein>
    <recommendedName>
        <fullName evidence="4">DNA polymerase III subunit alpha</fullName>
        <ecNumber evidence="3">2.7.7.7</ecNumber>
    </recommendedName>
</protein>
<organism evidence="14 15">
    <name type="scientific">Rickettsia argasii T170-B</name>
    <dbReference type="NCBI Taxonomy" id="1268837"/>
    <lineage>
        <taxon>Bacteria</taxon>
        <taxon>Pseudomonadati</taxon>
        <taxon>Pseudomonadota</taxon>
        <taxon>Alphaproteobacteria</taxon>
        <taxon>Rickettsiales</taxon>
        <taxon>Rickettsiaceae</taxon>
        <taxon>Rickettsieae</taxon>
        <taxon>Rickettsia</taxon>
        <taxon>spotted fever group</taxon>
    </lineage>
</organism>
<comment type="subunit">
    <text evidence="11">DNA polymerase III contains a core (composed of alpha, epsilon and theta chains) that associates with a tau subunit. This core dimerizes to form the POLIII' complex. PolIII' associates with the gamma complex (composed of gamma, delta, delta', psi and chi chains) and with the beta chain to form the complete DNA polymerase III complex.</text>
</comment>
<dbReference type="Pfam" id="PF07733">
    <property type="entry name" value="DNA_pol3_alpha"/>
    <property type="match status" value="1"/>
</dbReference>
<keyword evidence="9" id="KW-0239">DNA-directed DNA polymerase</keyword>
<comment type="caution">
    <text evidence="14">The sequence shown here is derived from an EMBL/GenBank/DDBJ whole genome shotgun (WGS) entry which is preliminary data.</text>
</comment>
<keyword evidence="5" id="KW-0963">Cytoplasm</keyword>
<reference evidence="14 15" key="1">
    <citation type="submission" date="2015-01" db="EMBL/GenBank/DDBJ databases">
        <title>Genome Sequencing of Rickettsiales /home/snadendla/prok_pipe/test/illegal_ec_num.txt.</title>
        <authorList>
            <person name="Daugherty S.C."/>
            <person name="Su Q."/>
            <person name="Abolude K."/>
            <person name="Beier-Sexton M."/>
            <person name="Carlyon J.A."/>
            <person name="Carter R."/>
            <person name="Day N.P."/>
            <person name="Dumler S.J."/>
            <person name="Dyachenko V."/>
            <person name="Godinez A."/>
            <person name="Kurtti T.J."/>
            <person name="Lichay M."/>
            <person name="Mullins K.E."/>
            <person name="Ott S."/>
            <person name="Pappas-Brown V."/>
            <person name="Paris D.H."/>
            <person name="Patel P."/>
            <person name="Richards A.L."/>
            <person name="Sadzewicz L."/>
            <person name="Sears K."/>
            <person name="Seidman D."/>
            <person name="Sengamalay N."/>
            <person name="Stenos J."/>
            <person name="Tallon L.J."/>
            <person name="Vincent G."/>
            <person name="Fraser C.M."/>
            <person name="Munderloh U."/>
            <person name="Dunning-Hotopp J.C."/>
        </authorList>
    </citation>
    <scope>NUCLEOTIDE SEQUENCE [LARGE SCALE GENOMIC DNA]</scope>
    <source>
        <strain evidence="14 15">T170-B</strain>
    </source>
</reference>
<gene>
    <name evidence="14" type="primary">dnaE1</name>
    <name evidence="14" type="ORF">RAT170B_1084</name>
</gene>
<dbReference type="InterPro" id="IPR011708">
    <property type="entry name" value="DNA_pol3_alpha_NTPase_dom"/>
</dbReference>
<evidence type="ECO:0000256" key="7">
    <source>
        <dbReference type="ARBA" id="ARBA00022695"/>
    </source>
</evidence>
<dbReference type="InterPro" id="IPR004805">
    <property type="entry name" value="DnaE2/DnaE/PolC"/>
</dbReference>
<dbReference type="SMART" id="SM00481">
    <property type="entry name" value="POLIIIAc"/>
    <property type="match status" value="1"/>
</dbReference>
<dbReference type="GO" id="GO:0006260">
    <property type="term" value="P:DNA replication"/>
    <property type="evidence" value="ECO:0007669"/>
    <property type="project" value="UniProtKB-KW"/>
</dbReference>
<dbReference type="AlphaFoldDB" id="A0A0F3REA3"/>
<dbReference type="PANTHER" id="PTHR32294">
    <property type="entry name" value="DNA POLYMERASE III SUBUNIT ALPHA"/>
    <property type="match status" value="1"/>
</dbReference>
<dbReference type="PANTHER" id="PTHR32294:SF0">
    <property type="entry name" value="DNA POLYMERASE III SUBUNIT ALPHA"/>
    <property type="match status" value="1"/>
</dbReference>
<evidence type="ECO:0000256" key="6">
    <source>
        <dbReference type="ARBA" id="ARBA00022679"/>
    </source>
</evidence>
<dbReference type="SUPFAM" id="SSF89550">
    <property type="entry name" value="PHP domain-like"/>
    <property type="match status" value="1"/>
</dbReference>
<dbReference type="EC" id="2.7.7.7" evidence="3"/>
<dbReference type="GO" id="GO:0005737">
    <property type="term" value="C:cytoplasm"/>
    <property type="evidence" value="ECO:0007669"/>
    <property type="project" value="UniProtKB-SubCell"/>
</dbReference>
<dbReference type="RefSeq" id="WP_045805743.1">
    <property type="nucleotide sequence ID" value="NZ_LAOQ01000003.1"/>
</dbReference>
<evidence type="ECO:0000313" key="15">
    <source>
        <dbReference type="Proteomes" id="UP000033736"/>
    </source>
</evidence>
<accession>A0A0F3REA3</accession>
<dbReference type="InterPro" id="IPR040982">
    <property type="entry name" value="DNA_pol3_finger"/>
</dbReference>
<name>A0A0F3REA3_9RICK</name>
<comment type="subcellular location">
    <subcellularLocation>
        <location evidence="1">Cytoplasm</location>
    </subcellularLocation>
</comment>
<proteinExistence type="inferred from homology"/>